<name>A0A2P2NNB9_RHIMU</name>
<accession>A0A2P2NNB9</accession>
<protein>
    <submittedName>
        <fullName evidence="1">Uncharacterized protein</fullName>
    </submittedName>
</protein>
<dbReference type="EMBL" id="GGEC01063406">
    <property type="protein sequence ID" value="MBX43890.1"/>
    <property type="molecule type" value="Transcribed_RNA"/>
</dbReference>
<dbReference type="AlphaFoldDB" id="A0A2P2NNB9"/>
<proteinExistence type="predicted"/>
<organism evidence="1">
    <name type="scientific">Rhizophora mucronata</name>
    <name type="common">Asiatic mangrove</name>
    <dbReference type="NCBI Taxonomy" id="61149"/>
    <lineage>
        <taxon>Eukaryota</taxon>
        <taxon>Viridiplantae</taxon>
        <taxon>Streptophyta</taxon>
        <taxon>Embryophyta</taxon>
        <taxon>Tracheophyta</taxon>
        <taxon>Spermatophyta</taxon>
        <taxon>Magnoliopsida</taxon>
        <taxon>eudicotyledons</taxon>
        <taxon>Gunneridae</taxon>
        <taxon>Pentapetalae</taxon>
        <taxon>rosids</taxon>
        <taxon>fabids</taxon>
        <taxon>Malpighiales</taxon>
        <taxon>Rhizophoraceae</taxon>
        <taxon>Rhizophora</taxon>
    </lineage>
</organism>
<reference evidence="1" key="1">
    <citation type="submission" date="2018-02" db="EMBL/GenBank/DDBJ databases">
        <title>Rhizophora mucronata_Transcriptome.</title>
        <authorList>
            <person name="Meera S.P."/>
            <person name="Sreeshan A."/>
            <person name="Augustine A."/>
        </authorList>
    </citation>
    <scope>NUCLEOTIDE SEQUENCE</scope>
    <source>
        <tissue evidence="1">Leaf</tissue>
    </source>
</reference>
<sequence>MEELTHPLSFLTIFKFTFTLFHAIEGNFRELWKYIPQLKGLFLSPRRGVVYVELK</sequence>
<evidence type="ECO:0000313" key="1">
    <source>
        <dbReference type="EMBL" id="MBX43890.1"/>
    </source>
</evidence>